<comment type="caution">
    <text evidence="1">The sequence shown here is derived from an EMBL/GenBank/DDBJ whole genome shotgun (WGS) entry which is preliminary data.</text>
</comment>
<dbReference type="Gene3D" id="3.30.565.10">
    <property type="entry name" value="Histidine kinase-like ATPase, C-terminal domain"/>
    <property type="match status" value="1"/>
</dbReference>
<organism evidence="1 2">
    <name type="scientific">Saccharopolyspora erythraea</name>
    <name type="common">Streptomyces erythraeus</name>
    <dbReference type="NCBI Taxonomy" id="1836"/>
    <lineage>
        <taxon>Bacteria</taxon>
        <taxon>Bacillati</taxon>
        <taxon>Actinomycetota</taxon>
        <taxon>Actinomycetes</taxon>
        <taxon>Pseudonocardiales</taxon>
        <taxon>Pseudonocardiaceae</taxon>
        <taxon>Saccharopolyspora</taxon>
    </lineage>
</organism>
<dbReference type="RefSeq" id="WP_009944779.1">
    <property type="nucleotide sequence ID" value="NZ_BAAAGS010000006.1"/>
</dbReference>
<dbReference type="Proteomes" id="UP001500729">
    <property type="component" value="Unassembled WGS sequence"/>
</dbReference>
<proteinExistence type="predicted"/>
<dbReference type="InterPro" id="IPR036890">
    <property type="entry name" value="HATPase_C_sf"/>
</dbReference>
<evidence type="ECO:0000313" key="1">
    <source>
        <dbReference type="EMBL" id="GAA0515501.1"/>
    </source>
</evidence>
<protein>
    <submittedName>
        <fullName evidence="1">Uncharacterized protein</fullName>
    </submittedName>
</protein>
<evidence type="ECO:0000313" key="2">
    <source>
        <dbReference type="Proteomes" id="UP001500729"/>
    </source>
</evidence>
<dbReference type="EMBL" id="BAAAGS010000006">
    <property type="protein sequence ID" value="GAA0515501.1"/>
    <property type="molecule type" value="Genomic_DNA"/>
</dbReference>
<keyword evidence="2" id="KW-1185">Reference proteome</keyword>
<reference evidence="1 2" key="1">
    <citation type="journal article" date="2019" name="Int. J. Syst. Evol. Microbiol.">
        <title>The Global Catalogue of Microorganisms (GCM) 10K type strain sequencing project: providing services to taxonomists for standard genome sequencing and annotation.</title>
        <authorList>
            <consortium name="The Broad Institute Genomics Platform"/>
            <consortium name="The Broad Institute Genome Sequencing Center for Infectious Disease"/>
            <person name="Wu L."/>
            <person name="Ma J."/>
        </authorList>
    </citation>
    <scope>NUCLEOTIDE SEQUENCE [LARGE SCALE GENOMIC DNA]</scope>
    <source>
        <strain evidence="1 2">JCM 10303</strain>
    </source>
</reference>
<gene>
    <name evidence="1" type="ORF">GCM10009533_13100</name>
</gene>
<sequence>MNAQTAQVDDLRLLAVPSAVNCTDLFVRFALTEWSLRPLVSEAVEVANQIVTAAVDVADPDSPGFITIRLRLTGECLVIEVEDDPRGEAPKLAYQRSGVEYLPGGRRMVWCQLGLPTGVKADEVPLPRREKKRSYVSEDETAEVDPEVISRLLTGLNRSTEH</sequence>
<name>A0ABN1CB66_SACER</name>
<accession>A0ABN1CB66</accession>